<protein>
    <submittedName>
        <fullName evidence="2">RP9 pre-mRNA splicing factor</fullName>
    </submittedName>
</protein>
<evidence type="ECO:0000313" key="2">
    <source>
        <dbReference type="Ensembl" id="ENSTNIP00000020119.1"/>
    </source>
</evidence>
<dbReference type="GeneTree" id="ENSGT00940000162490"/>
<reference evidence="3" key="1">
    <citation type="journal article" date="2004" name="Nature">
        <title>Genome duplication in the teleost fish Tetraodon nigroviridis reveals the early vertebrate proto-karyotype.</title>
        <authorList>
            <person name="Jaillon O."/>
            <person name="Aury J.-M."/>
            <person name="Brunet F."/>
            <person name="Petit J.-L."/>
            <person name="Stange-Thomann N."/>
            <person name="Mauceli E."/>
            <person name="Bouneau L."/>
            <person name="Fischer C."/>
            <person name="Ozouf-Costaz C."/>
            <person name="Bernot A."/>
            <person name="Nicaud S."/>
            <person name="Jaffe D."/>
            <person name="Fisher S."/>
            <person name="Lutfalla G."/>
            <person name="Dossat C."/>
            <person name="Segurens B."/>
            <person name="Dasilva C."/>
            <person name="Salanoubat M."/>
            <person name="Levy M."/>
            <person name="Boudet N."/>
            <person name="Castellano S."/>
            <person name="Anthouard V."/>
            <person name="Jubin C."/>
            <person name="Castelli V."/>
            <person name="Katinka M."/>
            <person name="Vacherie B."/>
            <person name="Biemont C."/>
            <person name="Skalli Z."/>
            <person name="Cattolico L."/>
            <person name="Poulain J."/>
            <person name="De Berardinis V."/>
            <person name="Cruaud C."/>
            <person name="Duprat S."/>
            <person name="Brottier P."/>
            <person name="Coutanceau J.-P."/>
            <person name="Gouzy J."/>
            <person name="Parra G."/>
            <person name="Lardier G."/>
            <person name="Chapple C."/>
            <person name="McKernan K.J."/>
            <person name="McEwan P."/>
            <person name="Bosak S."/>
            <person name="Kellis M."/>
            <person name="Volff J.-N."/>
            <person name="Guigo R."/>
            <person name="Zody M.C."/>
            <person name="Mesirov J."/>
            <person name="Lindblad-Toh K."/>
            <person name="Birren B."/>
            <person name="Nusbaum C."/>
            <person name="Kahn D."/>
            <person name="Robinson-Rechavi M."/>
            <person name="Laudet V."/>
            <person name="Schachter V."/>
            <person name="Quetier F."/>
            <person name="Saurin W."/>
            <person name="Scarpelli C."/>
            <person name="Wincker P."/>
            <person name="Lander E.S."/>
            <person name="Weissenbach J."/>
            <person name="Roest Crollius H."/>
        </authorList>
    </citation>
    <scope>NUCLEOTIDE SEQUENCE [LARGE SCALE GENOMIC DNA]</scope>
</reference>
<evidence type="ECO:0000313" key="3">
    <source>
        <dbReference type="Proteomes" id="UP000007303"/>
    </source>
</evidence>
<feature type="compositionally biased region" description="Basic and acidic residues" evidence="1">
    <location>
        <begin position="14"/>
        <end position="28"/>
    </location>
</feature>
<dbReference type="OMA" id="YEKDMRI"/>
<keyword evidence="3" id="KW-1185">Reference proteome</keyword>
<reference evidence="2" key="3">
    <citation type="submission" date="2025-09" db="UniProtKB">
        <authorList>
            <consortium name="Ensembl"/>
        </authorList>
    </citation>
    <scope>IDENTIFICATION</scope>
</reference>
<dbReference type="Proteomes" id="UP000007303">
    <property type="component" value="Unassembled WGS sequence"/>
</dbReference>
<feature type="region of interest" description="Disordered" evidence="1">
    <location>
        <begin position="1"/>
        <end position="28"/>
    </location>
</feature>
<organism evidence="2 3">
    <name type="scientific">Tetraodon nigroviridis</name>
    <name type="common">Spotted green pufferfish</name>
    <name type="synonym">Chelonodon nigroviridis</name>
    <dbReference type="NCBI Taxonomy" id="99883"/>
    <lineage>
        <taxon>Eukaryota</taxon>
        <taxon>Metazoa</taxon>
        <taxon>Chordata</taxon>
        <taxon>Craniata</taxon>
        <taxon>Vertebrata</taxon>
        <taxon>Euteleostomi</taxon>
        <taxon>Actinopterygii</taxon>
        <taxon>Neopterygii</taxon>
        <taxon>Teleostei</taxon>
        <taxon>Neoteleostei</taxon>
        <taxon>Acanthomorphata</taxon>
        <taxon>Eupercaria</taxon>
        <taxon>Tetraodontiformes</taxon>
        <taxon>Tetradontoidea</taxon>
        <taxon>Tetraodontidae</taxon>
        <taxon>Tetraodon</taxon>
    </lineage>
</organism>
<dbReference type="Ensembl" id="ENSTNIT00000020350.1">
    <property type="protein sequence ID" value="ENSTNIP00000020119.1"/>
    <property type="gene ID" value="ENSTNIG00000016994.1"/>
</dbReference>
<dbReference type="AlphaFoldDB" id="H3DHX5"/>
<dbReference type="InterPro" id="IPR034585">
    <property type="entry name" value="PAP-1"/>
</dbReference>
<dbReference type="PANTHER" id="PTHR35252:SF1">
    <property type="entry name" value="RETINITIS PIGMENTOSA 9 PROTEIN"/>
    <property type="match status" value="1"/>
</dbReference>
<dbReference type="InParanoid" id="H3DHX5"/>
<sequence length="169" mass="19954">EREDRGDYKKHKTSKQDLDKRHVDTEKRNQEVQKIKHVETFYEKPPPGLIKEHEEKPEDCIPAEPGNEDARRFLAQAPTKGLWMPLGKEVKVMQCWRCKRYGHRTGDRECPFFIKGNQKLEQFRVAHEDPMYDLIRENKRNEKETRILQLQQLLQDTTSSDSESSSSSS</sequence>
<reference evidence="2" key="2">
    <citation type="submission" date="2025-08" db="UniProtKB">
        <authorList>
            <consortium name="Ensembl"/>
        </authorList>
    </citation>
    <scope>IDENTIFICATION</scope>
</reference>
<dbReference type="STRING" id="99883.ENSTNIP00000020119"/>
<dbReference type="HOGENOM" id="CLU_108306_0_0_1"/>
<proteinExistence type="predicted"/>
<evidence type="ECO:0000256" key="1">
    <source>
        <dbReference type="SAM" id="MobiDB-lite"/>
    </source>
</evidence>
<name>H3DHX5_TETNG</name>
<dbReference type="FunCoup" id="H3DHX5">
    <property type="interactions" value="838"/>
</dbReference>
<dbReference type="GO" id="GO:0008380">
    <property type="term" value="P:RNA splicing"/>
    <property type="evidence" value="ECO:0007669"/>
    <property type="project" value="InterPro"/>
</dbReference>
<dbReference type="PANTHER" id="PTHR35252">
    <property type="entry name" value="RETINITIS PIGMENTOSA 9 PROTEIN"/>
    <property type="match status" value="1"/>
</dbReference>
<accession>H3DHX5</accession>